<keyword evidence="2" id="KW-0521">NADP</keyword>
<reference evidence="5" key="1">
    <citation type="submission" date="2023-06" db="EMBL/GenBank/DDBJ databases">
        <title>Genome-scale phylogeny and comparative genomics of the fungal order Sordariales.</title>
        <authorList>
            <consortium name="Lawrence Berkeley National Laboratory"/>
            <person name="Hensen N."/>
            <person name="Bonometti L."/>
            <person name="Westerberg I."/>
            <person name="Brannstrom I.O."/>
            <person name="Guillou S."/>
            <person name="Cros-Aarteil S."/>
            <person name="Calhoun S."/>
            <person name="Haridas S."/>
            <person name="Kuo A."/>
            <person name="Mondo S."/>
            <person name="Pangilinan J."/>
            <person name="Riley R."/>
            <person name="Labutti K."/>
            <person name="Andreopoulos B."/>
            <person name="Lipzen A."/>
            <person name="Chen C."/>
            <person name="Yanf M."/>
            <person name="Daum C."/>
            <person name="Ng V."/>
            <person name="Clum A."/>
            <person name="Steindorff A."/>
            <person name="Ohm R."/>
            <person name="Martin F."/>
            <person name="Silar P."/>
            <person name="Natvig D."/>
            <person name="Lalanne C."/>
            <person name="Gautier V."/>
            <person name="Ament-Velasquez S.L."/>
            <person name="Kruys A."/>
            <person name="Hutchinson M.I."/>
            <person name="Powell A.J."/>
            <person name="Barry K."/>
            <person name="Miller A.N."/>
            <person name="Grigoriev I.V."/>
            <person name="Debuchy R."/>
            <person name="Gladieux P."/>
            <person name="Thoren M.H."/>
            <person name="Johannesson H."/>
        </authorList>
    </citation>
    <scope>NUCLEOTIDE SEQUENCE</scope>
    <source>
        <strain evidence="5">CBS 540.89</strain>
    </source>
</reference>
<evidence type="ECO:0000256" key="3">
    <source>
        <dbReference type="ARBA" id="ARBA00023002"/>
    </source>
</evidence>
<evidence type="ECO:0000259" key="4">
    <source>
        <dbReference type="Pfam" id="PF05368"/>
    </source>
</evidence>
<dbReference type="AlphaFoldDB" id="A0AA40B2V2"/>
<dbReference type="SUPFAM" id="SSF51735">
    <property type="entry name" value="NAD(P)-binding Rossmann-fold domains"/>
    <property type="match status" value="1"/>
</dbReference>
<protein>
    <recommendedName>
        <fullName evidence="4">NmrA-like domain-containing protein</fullName>
    </recommendedName>
</protein>
<dbReference type="InterPro" id="IPR051609">
    <property type="entry name" value="NmrA/Isoflavone_reductase-like"/>
</dbReference>
<evidence type="ECO:0000256" key="2">
    <source>
        <dbReference type="ARBA" id="ARBA00022857"/>
    </source>
</evidence>
<sequence length="320" mass="35324">MVKIAIAGGSGNVAQEVTDALVATRKHEILLLTRKATTELASNNIIPNVTWITTDYDDRDGLFEILQGVDTVLSFIVAHSDPGNAAQKNLIGASVRAKVRRFAPSEWATSSFEHLPWYAGKAEIREYLAELNKDSKVLEYTLFQPGQFTDYLCYPYKTSKHVHPFQTQIDFDARRAIVLEGSENARITLITAKDLANVVAKAVEYEGEWPVVGGIKGDELTIGEIIALGEKVRGGPFTVERLKAEDLKAGAVKSSWLPKIDHPSLSPVEIETMAKEFLSGMLLGISAGVLRVSDEWNRLLPDYMFTGAEEFLTEAWEGKP</sequence>
<name>A0AA40B2V2_9PEZI</name>
<evidence type="ECO:0000313" key="6">
    <source>
        <dbReference type="Proteomes" id="UP001172159"/>
    </source>
</evidence>
<organism evidence="5 6">
    <name type="scientific">Apiosordaria backusii</name>
    <dbReference type="NCBI Taxonomy" id="314023"/>
    <lineage>
        <taxon>Eukaryota</taxon>
        <taxon>Fungi</taxon>
        <taxon>Dikarya</taxon>
        <taxon>Ascomycota</taxon>
        <taxon>Pezizomycotina</taxon>
        <taxon>Sordariomycetes</taxon>
        <taxon>Sordariomycetidae</taxon>
        <taxon>Sordariales</taxon>
        <taxon>Lasiosphaeriaceae</taxon>
        <taxon>Apiosordaria</taxon>
    </lineage>
</organism>
<dbReference type="EMBL" id="JAUKTV010000010">
    <property type="protein sequence ID" value="KAK0726670.1"/>
    <property type="molecule type" value="Genomic_DNA"/>
</dbReference>
<dbReference type="GO" id="GO:0016491">
    <property type="term" value="F:oxidoreductase activity"/>
    <property type="evidence" value="ECO:0007669"/>
    <property type="project" value="UniProtKB-KW"/>
</dbReference>
<dbReference type="InterPro" id="IPR008030">
    <property type="entry name" value="NmrA-like"/>
</dbReference>
<dbReference type="PANTHER" id="PTHR47706:SF4">
    <property type="entry name" value="NMRA-LIKE DOMAIN-CONTAINING PROTEIN"/>
    <property type="match status" value="1"/>
</dbReference>
<dbReference type="InterPro" id="IPR036291">
    <property type="entry name" value="NAD(P)-bd_dom_sf"/>
</dbReference>
<evidence type="ECO:0000256" key="1">
    <source>
        <dbReference type="ARBA" id="ARBA00005725"/>
    </source>
</evidence>
<comment type="similarity">
    <text evidence="1">Belongs to the NmrA-type oxidoreductase family. Isoflavone reductase subfamily.</text>
</comment>
<dbReference type="Proteomes" id="UP001172159">
    <property type="component" value="Unassembled WGS sequence"/>
</dbReference>
<accession>A0AA40B2V2</accession>
<keyword evidence="3" id="KW-0560">Oxidoreductase</keyword>
<dbReference type="Pfam" id="PF05368">
    <property type="entry name" value="NmrA"/>
    <property type="match status" value="1"/>
</dbReference>
<dbReference type="PANTHER" id="PTHR47706">
    <property type="entry name" value="NMRA-LIKE FAMILY PROTEIN"/>
    <property type="match status" value="1"/>
</dbReference>
<evidence type="ECO:0000313" key="5">
    <source>
        <dbReference type="EMBL" id="KAK0726670.1"/>
    </source>
</evidence>
<feature type="domain" description="NmrA-like" evidence="4">
    <location>
        <begin position="3"/>
        <end position="249"/>
    </location>
</feature>
<proteinExistence type="inferred from homology"/>
<keyword evidence="6" id="KW-1185">Reference proteome</keyword>
<dbReference type="Gene3D" id="3.40.50.720">
    <property type="entry name" value="NAD(P)-binding Rossmann-like Domain"/>
    <property type="match status" value="1"/>
</dbReference>
<comment type="caution">
    <text evidence="5">The sequence shown here is derived from an EMBL/GenBank/DDBJ whole genome shotgun (WGS) entry which is preliminary data.</text>
</comment>
<gene>
    <name evidence="5" type="ORF">B0T21DRAFT_372037</name>
</gene>